<dbReference type="OrthoDB" id="419333at2759"/>
<accession>A0A1I8PBD4</accession>
<gene>
    <name evidence="1" type="primary">106088322</name>
</gene>
<dbReference type="EnsemblMetazoa" id="SCAU006497-RA">
    <property type="protein sequence ID" value="SCAU006497-PA"/>
    <property type="gene ID" value="SCAU006497"/>
</dbReference>
<reference evidence="1" key="1">
    <citation type="submission" date="2020-05" db="UniProtKB">
        <authorList>
            <consortium name="EnsemblMetazoa"/>
        </authorList>
    </citation>
    <scope>IDENTIFICATION</scope>
    <source>
        <strain evidence="1">USDA</strain>
    </source>
</reference>
<dbReference type="Proteomes" id="UP000095300">
    <property type="component" value="Unassembled WGS sequence"/>
</dbReference>
<protein>
    <submittedName>
        <fullName evidence="1">Uncharacterized protein</fullName>
    </submittedName>
</protein>
<proteinExistence type="predicted"/>
<name>A0A1I8PBD4_STOCA</name>
<keyword evidence="2" id="KW-1185">Reference proteome</keyword>
<organism evidence="1 2">
    <name type="scientific">Stomoxys calcitrans</name>
    <name type="common">Stable fly</name>
    <name type="synonym">Conops calcitrans</name>
    <dbReference type="NCBI Taxonomy" id="35570"/>
    <lineage>
        <taxon>Eukaryota</taxon>
        <taxon>Metazoa</taxon>
        <taxon>Ecdysozoa</taxon>
        <taxon>Arthropoda</taxon>
        <taxon>Hexapoda</taxon>
        <taxon>Insecta</taxon>
        <taxon>Pterygota</taxon>
        <taxon>Neoptera</taxon>
        <taxon>Endopterygota</taxon>
        <taxon>Diptera</taxon>
        <taxon>Brachycera</taxon>
        <taxon>Muscomorpha</taxon>
        <taxon>Muscoidea</taxon>
        <taxon>Muscidae</taxon>
        <taxon>Stomoxys</taxon>
    </lineage>
</organism>
<evidence type="ECO:0000313" key="1">
    <source>
        <dbReference type="EnsemblMetazoa" id="SCAU006497-PA"/>
    </source>
</evidence>
<evidence type="ECO:0000313" key="2">
    <source>
        <dbReference type="Proteomes" id="UP000095300"/>
    </source>
</evidence>
<dbReference type="AlphaFoldDB" id="A0A1I8PBD4"/>
<dbReference type="KEGG" id="scac:106088322"/>
<sequence length="160" mass="17515">MQHQNSHQQQNHILHCIASAVAAASSTSTSGLAAAAALISSSTAAALASAASSSVSLSASTSPLASNPIVNINHQHQFFNYQPYHTTSQRFRPNYNMLLNSVHTPLHTTQHQTGTATNMTNVSVSSNNITHNNHHHNHHHHNHQCKSKRKLQKLYYTLCR</sequence>
<dbReference type="VEuPathDB" id="VectorBase:SCAU006497"/>